<comment type="function">
    <text evidence="4">Functions in the N-end rule pathway of protein degradation where it conjugates Leu, Phe and, less efficiently, Met from aminoacyl-tRNAs to the N-termini of proteins containing an N-terminal arginine or lysine.</text>
</comment>
<dbReference type="RefSeq" id="WP_091442960.1">
    <property type="nucleotide sequence ID" value="NZ_FMTP01000007.1"/>
</dbReference>
<evidence type="ECO:0000256" key="4">
    <source>
        <dbReference type="HAMAP-Rule" id="MF_00688"/>
    </source>
</evidence>
<evidence type="ECO:0000256" key="2">
    <source>
        <dbReference type="ARBA" id="ARBA00022679"/>
    </source>
</evidence>
<dbReference type="GO" id="GO:0030163">
    <property type="term" value="P:protein catabolic process"/>
    <property type="evidence" value="ECO:0007669"/>
    <property type="project" value="UniProtKB-UniRule"/>
</dbReference>
<dbReference type="STRING" id="177413.SAMN05660859_3843"/>
<comment type="similarity">
    <text evidence="4">Belongs to the L/F-transferase family.</text>
</comment>
<evidence type="ECO:0000313" key="6">
    <source>
        <dbReference type="Proteomes" id="UP000198889"/>
    </source>
</evidence>
<keyword evidence="6" id="KW-1185">Reference proteome</keyword>
<proteinExistence type="inferred from homology"/>
<dbReference type="GO" id="GO:0005737">
    <property type="term" value="C:cytoplasm"/>
    <property type="evidence" value="ECO:0007669"/>
    <property type="project" value="UniProtKB-SubCell"/>
</dbReference>
<comment type="catalytic activity">
    <reaction evidence="4">
        <text>L-phenylalanyl-tRNA(Phe) + an N-terminal L-alpha-aminoacyl-[protein] = an N-terminal L-phenylalanyl-L-alpha-aminoacyl-[protein] + tRNA(Phe)</text>
        <dbReference type="Rhea" id="RHEA:43632"/>
        <dbReference type="Rhea" id="RHEA-COMP:9668"/>
        <dbReference type="Rhea" id="RHEA-COMP:9699"/>
        <dbReference type="Rhea" id="RHEA-COMP:10636"/>
        <dbReference type="Rhea" id="RHEA-COMP:10637"/>
        <dbReference type="ChEBI" id="CHEBI:78442"/>
        <dbReference type="ChEBI" id="CHEBI:78531"/>
        <dbReference type="ChEBI" id="CHEBI:78597"/>
        <dbReference type="ChEBI" id="CHEBI:83561"/>
        <dbReference type="EC" id="2.3.2.6"/>
    </reaction>
</comment>
<keyword evidence="2 4" id="KW-0808">Transferase</keyword>
<sequence>MSRPREHQVEITPEVLLKAYACGIFPMAESADDPGLYWIEPERRGVIPLDGFAISSRLARTIRSDRFEIRIDHDFEAVIDGCAAPADGRGSTWINRRIRKLYCDLYARGHCHSVEAWQDGALVGGLYGVRLGRAFFGESMFHTARDASKVALVHLVARLKKGGFVLLDTQFVTDHLKSFGAIEVPRRQYHRLLAQALEAGEGDFYCWPPGEAITGSVCLQLVSHTS</sequence>
<dbReference type="FunFam" id="3.40.630.70:FF:000001">
    <property type="entry name" value="Leucyl/phenylalanyl-tRNA--protein transferase"/>
    <property type="match status" value="1"/>
</dbReference>
<dbReference type="InterPro" id="IPR016181">
    <property type="entry name" value="Acyl_CoA_acyltransferase"/>
</dbReference>
<dbReference type="EC" id="2.3.2.6" evidence="4"/>
<dbReference type="Pfam" id="PF03588">
    <property type="entry name" value="Leu_Phe_trans"/>
    <property type="match status" value="1"/>
</dbReference>
<protein>
    <recommendedName>
        <fullName evidence="4">Leucyl/phenylalanyl-tRNA--protein transferase</fullName>
        <ecNumber evidence="4">2.3.2.6</ecNumber>
    </recommendedName>
    <alternativeName>
        <fullName evidence="4">L/F-transferase</fullName>
    </alternativeName>
    <alternativeName>
        <fullName evidence="4">Leucyltransferase</fullName>
    </alternativeName>
    <alternativeName>
        <fullName evidence="4">Phenyalanyltransferase</fullName>
    </alternativeName>
</protein>
<comment type="subcellular location">
    <subcellularLocation>
        <location evidence="4">Cytoplasm</location>
    </subcellularLocation>
</comment>
<gene>
    <name evidence="4" type="primary">aat</name>
    <name evidence="5" type="ORF">SAMN05660859_3843</name>
</gene>
<comment type="catalytic activity">
    <reaction evidence="4">
        <text>N-terminal L-lysyl-[protein] + L-leucyl-tRNA(Leu) = N-terminal L-leucyl-L-lysyl-[protein] + tRNA(Leu) + H(+)</text>
        <dbReference type="Rhea" id="RHEA:12340"/>
        <dbReference type="Rhea" id="RHEA-COMP:9613"/>
        <dbReference type="Rhea" id="RHEA-COMP:9622"/>
        <dbReference type="Rhea" id="RHEA-COMP:12670"/>
        <dbReference type="Rhea" id="RHEA-COMP:12671"/>
        <dbReference type="ChEBI" id="CHEBI:15378"/>
        <dbReference type="ChEBI" id="CHEBI:65249"/>
        <dbReference type="ChEBI" id="CHEBI:78442"/>
        <dbReference type="ChEBI" id="CHEBI:78494"/>
        <dbReference type="ChEBI" id="CHEBI:133043"/>
        <dbReference type="EC" id="2.3.2.6"/>
    </reaction>
</comment>
<keyword evidence="1 4" id="KW-0963">Cytoplasm</keyword>
<dbReference type="Proteomes" id="UP000198889">
    <property type="component" value="Unassembled WGS sequence"/>
</dbReference>
<accession>A0A1G4UHH3</accession>
<dbReference type="PANTHER" id="PTHR30098">
    <property type="entry name" value="LEUCYL/PHENYLALANYL-TRNA--PROTEIN TRANSFERASE"/>
    <property type="match status" value="1"/>
</dbReference>
<dbReference type="Gene3D" id="3.40.630.70">
    <property type="entry name" value="Leucyl/phenylalanyl-tRNA-protein transferase, C-terminal domain"/>
    <property type="match status" value="1"/>
</dbReference>
<dbReference type="HAMAP" id="MF_00688">
    <property type="entry name" value="Leu_Phe_trans"/>
    <property type="match status" value="1"/>
</dbReference>
<name>A0A1G4UHH3_9HYPH</name>
<dbReference type="NCBIfam" id="TIGR00667">
    <property type="entry name" value="aat"/>
    <property type="match status" value="1"/>
</dbReference>
<comment type="catalytic activity">
    <reaction evidence="4">
        <text>N-terminal L-arginyl-[protein] + L-leucyl-tRNA(Leu) = N-terminal L-leucyl-L-arginyl-[protein] + tRNA(Leu) + H(+)</text>
        <dbReference type="Rhea" id="RHEA:50416"/>
        <dbReference type="Rhea" id="RHEA-COMP:9613"/>
        <dbReference type="Rhea" id="RHEA-COMP:9622"/>
        <dbReference type="Rhea" id="RHEA-COMP:12672"/>
        <dbReference type="Rhea" id="RHEA-COMP:12673"/>
        <dbReference type="ChEBI" id="CHEBI:15378"/>
        <dbReference type="ChEBI" id="CHEBI:64719"/>
        <dbReference type="ChEBI" id="CHEBI:78442"/>
        <dbReference type="ChEBI" id="CHEBI:78494"/>
        <dbReference type="ChEBI" id="CHEBI:133044"/>
        <dbReference type="EC" id="2.3.2.6"/>
    </reaction>
</comment>
<organism evidence="5 6">
    <name type="scientific">Ancylobacter rudongensis</name>
    <dbReference type="NCBI Taxonomy" id="177413"/>
    <lineage>
        <taxon>Bacteria</taxon>
        <taxon>Pseudomonadati</taxon>
        <taxon>Pseudomonadota</taxon>
        <taxon>Alphaproteobacteria</taxon>
        <taxon>Hyphomicrobiales</taxon>
        <taxon>Xanthobacteraceae</taxon>
        <taxon>Ancylobacter</taxon>
    </lineage>
</organism>
<dbReference type="GO" id="GO:0008914">
    <property type="term" value="F:leucyl-tRNA--protein transferase activity"/>
    <property type="evidence" value="ECO:0007669"/>
    <property type="project" value="UniProtKB-UniRule"/>
</dbReference>
<dbReference type="PANTHER" id="PTHR30098:SF2">
    <property type="entry name" value="LEUCYL_PHENYLALANYL-TRNA--PROTEIN TRANSFERASE"/>
    <property type="match status" value="1"/>
</dbReference>
<reference evidence="6" key="1">
    <citation type="submission" date="2016-10" db="EMBL/GenBank/DDBJ databases">
        <authorList>
            <person name="Varghese N."/>
            <person name="Submissions S."/>
        </authorList>
    </citation>
    <scope>NUCLEOTIDE SEQUENCE [LARGE SCALE GENOMIC DNA]</scope>
    <source>
        <strain evidence="6">CGMCC 1.1761</strain>
    </source>
</reference>
<dbReference type="EMBL" id="FMTP01000007">
    <property type="protein sequence ID" value="SCW92375.1"/>
    <property type="molecule type" value="Genomic_DNA"/>
</dbReference>
<dbReference type="InterPro" id="IPR004616">
    <property type="entry name" value="Leu/Phe-tRNA_Trfase"/>
</dbReference>
<dbReference type="InterPro" id="IPR042203">
    <property type="entry name" value="Leu/Phe-tRNA_Trfase_C"/>
</dbReference>
<evidence type="ECO:0000256" key="3">
    <source>
        <dbReference type="ARBA" id="ARBA00023315"/>
    </source>
</evidence>
<evidence type="ECO:0000256" key="1">
    <source>
        <dbReference type="ARBA" id="ARBA00022490"/>
    </source>
</evidence>
<dbReference type="SUPFAM" id="SSF55729">
    <property type="entry name" value="Acyl-CoA N-acyltransferases (Nat)"/>
    <property type="match status" value="1"/>
</dbReference>
<evidence type="ECO:0000313" key="5">
    <source>
        <dbReference type="EMBL" id="SCW92375.1"/>
    </source>
</evidence>
<keyword evidence="3 4" id="KW-0012">Acyltransferase</keyword>
<dbReference type="AlphaFoldDB" id="A0A1G4UHH3"/>